<dbReference type="Gene3D" id="2.30.330.10">
    <property type="entry name" value="SpoA-like"/>
    <property type="match status" value="1"/>
</dbReference>
<evidence type="ECO:0000256" key="6">
    <source>
        <dbReference type="ARBA" id="ARBA00025044"/>
    </source>
</evidence>
<dbReference type="Proteomes" id="UP000064967">
    <property type="component" value="Chromosome"/>
</dbReference>
<evidence type="ECO:0000256" key="4">
    <source>
        <dbReference type="ARBA" id="ARBA00022779"/>
    </source>
</evidence>
<dbReference type="InterPro" id="IPR028976">
    <property type="entry name" value="CheC-like_sf"/>
</dbReference>
<keyword evidence="2" id="KW-1003">Cell membrane</keyword>
<proteinExistence type="predicted"/>
<evidence type="ECO:0000256" key="1">
    <source>
        <dbReference type="ARBA" id="ARBA00004202"/>
    </source>
</evidence>
<dbReference type="OrthoDB" id="9806941at2"/>
<evidence type="ECO:0000256" key="5">
    <source>
        <dbReference type="ARBA" id="ARBA00023136"/>
    </source>
</evidence>
<keyword evidence="3" id="KW-0145">Chemotaxis</keyword>
<keyword evidence="10" id="KW-1185">Reference proteome</keyword>
<dbReference type="Gene3D" id="3.40.1550.10">
    <property type="entry name" value="CheC-like"/>
    <property type="match status" value="1"/>
</dbReference>
<dbReference type="InterPro" id="IPR036429">
    <property type="entry name" value="SpoA-like_sf"/>
</dbReference>
<dbReference type="GO" id="GO:0097588">
    <property type="term" value="P:archaeal or bacterial-type flagellum-dependent cell motility"/>
    <property type="evidence" value="ECO:0007669"/>
    <property type="project" value="UniProtKB-KW"/>
</dbReference>
<accession>A0A0K1PMG2</accession>
<evidence type="ECO:0000313" key="10">
    <source>
        <dbReference type="Proteomes" id="UP000064967"/>
    </source>
</evidence>
<dbReference type="InterPro" id="IPR001543">
    <property type="entry name" value="FliN-like_C"/>
</dbReference>
<protein>
    <recommendedName>
        <fullName evidence="8">Flagellar motor switch protein FliN-like C-terminal domain-containing protein</fullName>
    </recommendedName>
</protein>
<dbReference type="EMBL" id="CP012333">
    <property type="protein sequence ID" value="AKU94715.1"/>
    <property type="molecule type" value="Genomic_DNA"/>
</dbReference>
<organism evidence="9 10">
    <name type="scientific">Labilithrix luteola</name>
    <dbReference type="NCBI Taxonomy" id="1391654"/>
    <lineage>
        <taxon>Bacteria</taxon>
        <taxon>Pseudomonadati</taxon>
        <taxon>Myxococcota</taxon>
        <taxon>Polyangia</taxon>
        <taxon>Polyangiales</taxon>
        <taxon>Labilitrichaceae</taxon>
        <taxon>Labilithrix</taxon>
    </lineage>
</organism>
<gene>
    <name evidence="9" type="ORF">AKJ09_01379</name>
</gene>
<comment type="subcellular location">
    <subcellularLocation>
        <location evidence="1">Cell membrane</location>
        <topology evidence="1">Peripheral membrane protein</topology>
    </subcellularLocation>
</comment>
<dbReference type="AlphaFoldDB" id="A0A0K1PMG2"/>
<sequence>MTMTDPQALLRIGLVSERAKRAEERLKAERKGLEGAVRRTLPFLVRRKIGVTMHEVRCVLLEEVIASVTRPYHVTPVFAGDRIVGALVLDGFAVAAGLDGVLGASKDQFTVLDPAGLSSAQAALASRVARGLVAAFDEALSRCDVRFHAGPDTIGSSASHRPPHGEGGSSSPEPGGLLVACTLRMGEDELSGHVTLLLPAAWFDSVVPGPAQTTEPEPRTTAAMAFVELDVIAELGRVKVPLTRLATLKVGDVIRLPLPVDARAHVRVGDRALFQGKPTTRGAQLAIALE</sequence>
<comment type="function">
    <text evidence="6">FliM is one of three proteins (FliG, FliN, FliM) that forms the rotor-mounted switch complex (C ring), located at the base of the basal body. This complex interacts with the CheY and CheZ chemotaxis proteins, in addition to contacting components of the motor that determine the direction of flagellar rotation.</text>
</comment>
<dbReference type="GO" id="GO:0005886">
    <property type="term" value="C:plasma membrane"/>
    <property type="evidence" value="ECO:0007669"/>
    <property type="project" value="UniProtKB-SubCell"/>
</dbReference>
<evidence type="ECO:0000256" key="3">
    <source>
        <dbReference type="ARBA" id="ARBA00022500"/>
    </source>
</evidence>
<feature type="region of interest" description="Disordered" evidence="7">
    <location>
        <begin position="153"/>
        <end position="174"/>
    </location>
</feature>
<dbReference type="SUPFAM" id="SSF101801">
    <property type="entry name" value="Surface presentation of antigens (SPOA)"/>
    <property type="match status" value="1"/>
</dbReference>
<name>A0A0K1PMG2_9BACT</name>
<feature type="domain" description="Flagellar motor switch protein FliN-like C-terminal" evidence="8">
    <location>
        <begin position="227"/>
        <end position="288"/>
    </location>
</feature>
<dbReference type="KEGG" id="llu:AKJ09_01379"/>
<evidence type="ECO:0000259" key="8">
    <source>
        <dbReference type="Pfam" id="PF01052"/>
    </source>
</evidence>
<evidence type="ECO:0000256" key="2">
    <source>
        <dbReference type="ARBA" id="ARBA00022475"/>
    </source>
</evidence>
<dbReference type="Pfam" id="PF01052">
    <property type="entry name" value="FliMN_C"/>
    <property type="match status" value="1"/>
</dbReference>
<evidence type="ECO:0000256" key="7">
    <source>
        <dbReference type="SAM" id="MobiDB-lite"/>
    </source>
</evidence>
<evidence type="ECO:0000313" key="9">
    <source>
        <dbReference type="EMBL" id="AKU94715.1"/>
    </source>
</evidence>
<keyword evidence="4" id="KW-0283">Flagellar rotation</keyword>
<dbReference type="STRING" id="1391654.AKJ09_01379"/>
<reference evidence="9 10" key="1">
    <citation type="submission" date="2015-08" db="EMBL/GenBank/DDBJ databases">
        <authorList>
            <person name="Babu N.S."/>
            <person name="Beckwith C.J."/>
            <person name="Beseler K.G."/>
            <person name="Brison A."/>
            <person name="Carone J.V."/>
            <person name="Caskin T.P."/>
            <person name="Diamond M."/>
            <person name="Durham M.E."/>
            <person name="Foxe J.M."/>
            <person name="Go M."/>
            <person name="Henderson B.A."/>
            <person name="Jones I.B."/>
            <person name="McGettigan J.A."/>
            <person name="Micheletti S.J."/>
            <person name="Nasrallah M.E."/>
            <person name="Ortiz D."/>
            <person name="Piller C.R."/>
            <person name="Privatt S.R."/>
            <person name="Schneider S.L."/>
            <person name="Sharp S."/>
            <person name="Smith T.C."/>
            <person name="Stanton J.D."/>
            <person name="Ullery H.E."/>
            <person name="Wilson R.J."/>
            <person name="Serrano M.G."/>
            <person name="Buck G."/>
            <person name="Lee V."/>
            <person name="Wang Y."/>
            <person name="Carvalho R."/>
            <person name="Voegtly L."/>
            <person name="Shi R."/>
            <person name="Duckworth R."/>
            <person name="Johnson A."/>
            <person name="Loviza R."/>
            <person name="Walstead R."/>
            <person name="Shah Z."/>
            <person name="Kiflezghi M."/>
            <person name="Wade K."/>
            <person name="Ball S.L."/>
            <person name="Bradley K.W."/>
            <person name="Asai D.J."/>
            <person name="Bowman C.A."/>
            <person name="Russell D.A."/>
            <person name="Pope W.H."/>
            <person name="Jacobs-Sera D."/>
            <person name="Hendrix R.W."/>
            <person name="Hatfull G.F."/>
        </authorList>
    </citation>
    <scope>NUCLEOTIDE SEQUENCE [LARGE SCALE GENOMIC DNA]</scope>
    <source>
        <strain evidence="9 10">DSM 27648</strain>
    </source>
</reference>
<keyword evidence="5" id="KW-0472">Membrane</keyword>
<dbReference type="GO" id="GO:0006935">
    <property type="term" value="P:chemotaxis"/>
    <property type="evidence" value="ECO:0007669"/>
    <property type="project" value="UniProtKB-KW"/>
</dbReference>